<comment type="cofactor">
    <cofactor evidence="4">
        <name>Mn(2+)</name>
        <dbReference type="ChEBI" id="CHEBI:29035"/>
    </cofactor>
    <text evidence="4">Binds 2 manganese ions per subunit.</text>
</comment>
<dbReference type="PANTHER" id="PTHR11358">
    <property type="entry name" value="ARGINASE/AGMATINASE"/>
    <property type="match status" value="1"/>
</dbReference>
<evidence type="ECO:0000313" key="8">
    <source>
        <dbReference type="Proteomes" id="UP000437065"/>
    </source>
</evidence>
<evidence type="ECO:0000256" key="2">
    <source>
        <dbReference type="ARBA" id="ARBA00022723"/>
    </source>
</evidence>
<comment type="caution">
    <text evidence="7">The sequence shown here is derived from an EMBL/GenBank/DDBJ whole genome shotgun (WGS) entry which is preliminary data.</text>
</comment>
<feature type="region of interest" description="Disordered" evidence="6">
    <location>
        <begin position="152"/>
        <end position="172"/>
    </location>
</feature>
<feature type="compositionally biased region" description="Acidic residues" evidence="6">
    <location>
        <begin position="152"/>
        <end position="166"/>
    </location>
</feature>
<dbReference type="PROSITE" id="PS01053">
    <property type="entry name" value="ARGINASE_1"/>
    <property type="match status" value="1"/>
</dbReference>
<proteinExistence type="inferred from homology"/>
<keyword evidence="8" id="KW-1185">Reference proteome</keyword>
<protein>
    <submittedName>
        <fullName evidence="7">Agmatinase</fullName>
    </submittedName>
</protein>
<feature type="binding site" evidence="4">
    <location>
        <position position="225"/>
    </location>
    <ligand>
        <name>Mn(2+)</name>
        <dbReference type="ChEBI" id="CHEBI:29035"/>
        <label>1</label>
    </ligand>
</feature>
<evidence type="ECO:0000256" key="1">
    <source>
        <dbReference type="ARBA" id="ARBA00009227"/>
    </source>
</evidence>
<dbReference type="RefSeq" id="WP_159662466.1">
    <property type="nucleotide sequence ID" value="NZ_WUUS01000001.1"/>
</dbReference>
<dbReference type="Pfam" id="PF00491">
    <property type="entry name" value="Arginase"/>
    <property type="match status" value="1"/>
</dbReference>
<evidence type="ECO:0000256" key="5">
    <source>
        <dbReference type="RuleBase" id="RU003684"/>
    </source>
</evidence>
<name>A0A6B0STA5_9EURY</name>
<dbReference type="GO" id="GO:0008783">
    <property type="term" value="F:agmatinase activity"/>
    <property type="evidence" value="ECO:0007669"/>
    <property type="project" value="TreeGrafter"/>
</dbReference>
<reference evidence="7 8" key="1">
    <citation type="submission" date="2019-12" db="EMBL/GenBank/DDBJ databases">
        <title>Isolation and characterization of three novel carbon monoxide-oxidizing members of Halobacteria from salione crusts and soils.</title>
        <authorList>
            <person name="Myers M.R."/>
            <person name="King G.M."/>
        </authorList>
    </citation>
    <scope>NUCLEOTIDE SEQUENCE [LARGE SCALE GENOMIC DNA]</scope>
    <source>
        <strain evidence="7 8">WSA2</strain>
    </source>
</reference>
<dbReference type="EMBL" id="WUUS01000001">
    <property type="protein sequence ID" value="MXR39901.1"/>
    <property type="molecule type" value="Genomic_DNA"/>
</dbReference>
<gene>
    <name evidence="7" type="ORF">GRX01_00805</name>
</gene>
<feature type="binding site" evidence="4">
    <location>
        <position position="123"/>
    </location>
    <ligand>
        <name>Mn(2+)</name>
        <dbReference type="ChEBI" id="CHEBI:29035"/>
        <label>1</label>
    </ligand>
</feature>
<evidence type="ECO:0000256" key="6">
    <source>
        <dbReference type="SAM" id="MobiDB-lite"/>
    </source>
</evidence>
<dbReference type="Proteomes" id="UP000437065">
    <property type="component" value="Unassembled WGS sequence"/>
</dbReference>
<organism evidence="7 8">
    <name type="scientific">Halobaculum saliterrae</name>
    <dbReference type="NCBI Taxonomy" id="2073113"/>
    <lineage>
        <taxon>Archaea</taxon>
        <taxon>Methanobacteriati</taxon>
        <taxon>Methanobacteriota</taxon>
        <taxon>Stenosarchaea group</taxon>
        <taxon>Halobacteria</taxon>
        <taxon>Halobacteriales</taxon>
        <taxon>Haloferacaceae</taxon>
        <taxon>Halobaculum</taxon>
    </lineage>
</organism>
<dbReference type="OrthoDB" id="7186at2157"/>
<feature type="binding site" evidence="4">
    <location>
        <position position="125"/>
    </location>
    <ligand>
        <name>Mn(2+)</name>
        <dbReference type="ChEBI" id="CHEBI:29035"/>
        <label>1</label>
    </ligand>
</feature>
<dbReference type="GO" id="GO:0046872">
    <property type="term" value="F:metal ion binding"/>
    <property type="evidence" value="ECO:0007669"/>
    <property type="project" value="UniProtKB-KW"/>
</dbReference>
<feature type="binding site" evidence="4">
    <location>
        <position position="227"/>
    </location>
    <ligand>
        <name>Mn(2+)</name>
        <dbReference type="ChEBI" id="CHEBI:29035"/>
        <label>1</label>
    </ligand>
</feature>
<dbReference type="Gene3D" id="3.40.800.10">
    <property type="entry name" value="Ureohydrolase domain"/>
    <property type="match status" value="1"/>
</dbReference>
<dbReference type="InterPro" id="IPR006035">
    <property type="entry name" value="Ureohydrolase"/>
</dbReference>
<comment type="similarity">
    <text evidence="1">Belongs to the arginase family. Agmatinase subfamily.</text>
</comment>
<dbReference type="PRINTS" id="PR00116">
    <property type="entry name" value="ARGINASE"/>
</dbReference>
<sequence length="296" mass="31781">MRFPGASVDRDEAAYVLTGAPLDATTTFQPGTRFGPDRVRKFASTYDDYDRRTDSFFSDLRVHDAGDVPAWDAVDDYLDHLSAELRAAAIDDAVPLLLGGEHTVTWGGVRATDPDVLVTLDAHLDLRDEYDGNPLNHACVVRRCLDGLPADGADDADGADEADAPDTDDRPTVDEVVVLGARTGSPEEWERADAPDVTVVAPEDVADWTREFDGLDDRDAYLSIDIDGADPGFAPGTGTMEPFGLSPREMRDAVRAVAPHCVGVDAVEVNDRDDGQAAALAGKLLREAVYSHADAN</sequence>
<keyword evidence="2 4" id="KW-0479">Metal-binding</keyword>
<evidence type="ECO:0000313" key="7">
    <source>
        <dbReference type="EMBL" id="MXR39901.1"/>
    </source>
</evidence>
<dbReference type="SUPFAM" id="SSF52768">
    <property type="entry name" value="Arginase/deacetylase"/>
    <property type="match status" value="1"/>
</dbReference>
<feature type="binding site" evidence="4">
    <location>
        <position position="121"/>
    </location>
    <ligand>
        <name>Mn(2+)</name>
        <dbReference type="ChEBI" id="CHEBI:29035"/>
        <label>1</label>
    </ligand>
</feature>
<dbReference type="InterPro" id="IPR020855">
    <property type="entry name" value="Ureohydrolase_Mn_BS"/>
</dbReference>
<dbReference type="PIRSF" id="PIRSF036979">
    <property type="entry name" value="Arginase"/>
    <property type="match status" value="1"/>
</dbReference>
<dbReference type="AlphaFoldDB" id="A0A6B0STA5"/>
<evidence type="ECO:0000256" key="3">
    <source>
        <dbReference type="ARBA" id="ARBA00022801"/>
    </source>
</evidence>
<keyword evidence="4" id="KW-0464">Manganese</keyword>
<accession>A0A6B0STA5</accession>
<dbReference type="GO" id="GO:0033389">
    <property type="term" value="P:putrescine biosynthetic process from arginine, via agmatine"/>
    <property type="evidence" value="ECO:0007669"/>
    <property type="project" value="TreeGrafter"/>
</dbReference>
<dbReference type="InterPro" id="IPR023696">
    <property type="entry name" value="Ureohydrolase_dom_sf"/>
</dbReference>
<dbReference type="PROSITE" id="PS51409">
    <property type="entry name" value="ARGINASE_2"/>
    <property type="match status" value="1"/>
</dbReference>
<dbReference type="PANTHER" id="PTHR11358:SF26">
    <property type="entry name" value="GUANIDINO ACID HYDROLASE, MITOCHONDRIAL"/>
    <property type="match status" value="1"/>
</dbReference>
<keyword evidence="3 5" id="KW-0378">Hydrolase</keyword>
<evidence type="ECO:0000256" key="4">
    <source>
        <dbReference type="PIRSR" id="PIRSR036979-1"/>
    </source>
</evidence>
<feature type="binding site" evidence="4">
    <location>
        <position position="102"/>
    </location>
    <ligand>
        <name>Mn(2+)</name>
        <dbReference type="ChEBI" id="CHEBI:29035"/>
        <label>1</label>
    </ligand>
</feature>